<dbReference type="EMBL" id="CP002086">
    <property type="protein sequence ID" value="ADJ29139.1"/>
    <property type="molecule type" value="Genomic_DNA"/>
</dbReference>
<name>D8K8L9_NITWC</name>
<dbReference type="RefSeq" id="WP_013221211.1">
    <property type="nucleotide sequence ID" value="NC_014315.1"/>
</dbReference>
<dbReference type="OrthoDB" id="8526313at2"/>
<evidence type="ECO:0000313" key="2">
    <source>
        <dbReference type="EMBL" id="ADJ29139.1"/>
    </source>
</evidence>
<keyword evidence="1" id="KW-0732">Signal</keyword>
<evidence type="ECO:0000256" key="1">
    <source>
        <dbReference type="SAM" id="SignalP"/>
    </source>
</evidence>
<accession>D8K8L9</accession>
<gene>
    <name evidence="2" type="ordered locus">Nwat_2311</name>
</gene>
<dbReference type="Proteomes" id="UP000000393">
    <property type="component" value="Chromosome"/>
</dbReference>
<dbReference type="AlphaFoldDB" id="D8K8L9"/>
<evidence type="ECO:0000313" key="3">
    <source>
        <dbReference type="Proteomes" id="UP000000393"/>
    </source>
</evidence>
<dbReference type="STRING" id="105559.Nwat_2311"/>
<dbReference type="eggNOG" id="COG3784">
    <property type="taxonomic scope" value="Bacteria"/>
</dbReference>
<reference evidence="2 3" key="1">
    <citation type="submission" date="2010-06" db="EMBL/GenBank/DDBJ databases">
        <title>Complete sequence of chromosome of Nitrosococcus watsoni C-113.</title>
        <authorList>
            <consortium name="US DOE Joint Genome Institute"/>
            <person name="Lucas S."/>
            <person name="Copeland A."/>
            <person name="Lapidus A."/>
            <person name="Cheng J.-F."/>
            <person name="Bruce D."/>
            <person name="Goodwin L."/>
            <person name="Pitluck S."/>
            <person name="Malfatti S.A."/>
            <person name="Chain P.S.G."/>
            <person name="Land M."/>
            <person name="Hauser L."/>
            <person name="Kyrpides N."/>
            <person name="Ivanova N."/>
            <person name="Cambell M.A."/>
            <person name="Heidelberg J.F."/>
            <person name="Klotz M.G."/>
            <person name="Woyke T."/>
        </authorList>
    </citation>
    <scope>NUCLEOTIDE SEQUENCE [LARGE SCALE GENOMIC DNA]</scope>
    <source>
        <strain evidence="2 3">C-113</strain>
    </source>
</reference>
<dbReference type="KEGG" id="nwa:Nwat_2311"/>
<dbReference type="InterPro" id="IPR008309">
    <property type="entry name" value="YdbL"/>
</dbReference>
<dbReference type="Pfam" id="PF07027">
    <property type="entry name" value="DUF1318"/>
    <property type="match status" value="1"/>
</dbReference>
<feature type="signal peptide" evidence="1">
    <location>
        <begin position="1"/>
        <end position="30"/>
    </location>
</feature>
<feature type="chain" id="PRO_5042863171" description="DUF1318 domain-containing protein" evidence="1">
    <location>
        <begin position="31"/>
        <end position="203"/>
    </location>
</feature>
<evidence type="ECO:0008006" key="4">
    <source>
        <dbReference type="Google" id="ProtNLM"/>
    </source>
</evidence>
<protein>
    <recommendedName>
        <fullName evidence="4">DUF1318 domain-containing protein</fullName>
    </recommendedName>
</protein>
<organism evidence="2 3">
    <name type="scientific">Nitrosococcus watsoni (strain C-113)</name>
    <dbReference type="NCBI Taxonomy" id="105559"/>
    <lineage>
        <taxon>Bacteria</taxon>
        <taxon>Pseudomonadati</taxon>
        <taxon>Pseudomonadota</taxon>
        <taxon>Gammaproteobacteria</taxon>
        <taxon>Chromatiales</taxon>
        <taxon>Chromatiaceae</taxon>
        <taxon>Nitrosococcus</taxon>
    </lineage>
</organism>
<keyword evidence="3" id="KW-1185">Reference proteome</keyword>
<proteinExistence type="predicted"/>
<dbReference type="HOGENOM" id="CLU_1377509_0_0_6"/>
<sequence length="203" mass="22777">MKKRLCWSSLLTAIGMAACVTINIYFPAAAAEKAADKIIEDVWEQDATTTPAAPISPVEQEGLSSSPGFAWRWVFDLLITPVAAAEPNLDISSPTIKRITASMERRYPKLRPYFQSGAIGLTQDGLVAVRKAQEIPLKDRTQVNQLLAAENNDRNALYGEIARANGHPEWEAQLRETFARRWIQKAPPGWWYQNAQGQWVQKR</sequence>
<dbReference type="PROSITE" id="PS51257">
    <property type="entry name" value="PROKAR_LIPOPROTEIN"/>
    <property type="match status" value="1"/>
</dbReference>